<evidence type="ECO:0000259" key="4">
    <source>
        <dbReference type="Pfam" id="PF08548"/>
    </source>
</evidence>
<comment type="caution">
    <text evidence="5">The sequence shown here is derived from an EMBL/GenBank/DDBJ whole genome shotgun (WGS) entry which is preliminary data.</text>
</comment>
<evidence type="ECO:0000256" key="3">
    <source>
        <dbReference type="ARBA" id="ARBA00022737"/>
    </source>
</evidence>
<dbReference type="Pfam" id="PF08548">
    <property type="entry name" value="Peptidase_M10_C"/>
    <property type="match status" value="1"/>
</dbReference>
<dbReference type="RefSeq" id="WP_189409930.1">
    <property type="nucleotide sequence ID" value="NZ_BMYJ01000001.1"/>
</dbReference>
<dbReference type="Proteomes" id="UP000638981">
    <property type="component" value="Unassembled WGS sequence"/>
</dbReference>
<gene>
    <name evidence="5" type="ORF">GCM10007315_04530</name>
</gene>
<evidence type="ECO:0000313" key="6">
    <source>
        <dbReference type="Proteomes" id="UP000638981"/>
    </source>
</evidence>
<sequence>MWLDGVNTAVTVTVGGQALILAPTGVIENNTPQFSEVALSLGSSSTTVSNVFVQIEGAVRSVSARAIVVNGQSNEIAIAKGAVVITTSNDGATNGGAIALDQGGNRLENDGTIYAQANAGVTHSAVQGAENTVINRGLIVSAEFAGIFADSFPMAGLILQNSGTIRGATAALHLSEGADRVTNSGLLSGQVRLAGGDDWLDSRTGRITGLIDGGAGNDTIRATASGDEIRGGAGADLLTGGAGVDVFLFEAGSTGTGKTARDRITDFRAGLDLIDLSSLDARAGGADDAFRFIGAKAFTAAGQVRVVNKSGERWVELNLDADQTAEMRIVLNGKGALTADDFLL</sequence>
<protein>
    <recommendedName>
        <fullName evidence="4">Peptidase M10 serralysin C-terminal domain-containing protein</fullName>
    </recommendedName>
</protein>
<keyword evidence="3" id="KW-0677">Repeat</keyword>
<proteinExistence type="predicted"/>
<dbReference type="SUPFAM" id="SSF51120">
    <property type="entry name" value="beta-Roll"/>
    <property type="match status" value="1"/>
</dbReference>
<dbReference type="EMBL" id="BMYJ01000001">
    <property type="protein sequence ID" value="GHC46007.1"/>
    <property type="molecule type" value="Genomic_DNA"/>
</dbReference>
<reference evidence="5" key="2">
    <citation type="submission" date="2020-09" db="EMBL/GenBank/DDBJ databases">
        <authorList>
            <person name="Sun Q."/>
            <person name="Kim S."/>
        </authorList>
    </citation>
    <scope>NUCLEOTIDE SEQUENCE</scope>
    <source>
        <strain evidence="5">KCTC 23310</strain>
    </source>
</reference>
<name>A0A918WGQ1_9RHOB</name>
<dbReference type="PRINTS" id="PR00313">
    <property type="entry name" value="CABNDNGRPT"/>
</dbReference>
<dbReference type="InterPro" id="IPR018511">
    <property type="entry name" value="Hemolysin-typ_Ca-bd_CS"/>
</dbReference>
<accession>A0A918WGQ1</accession>
<reference evidence="5" key="1">
    <citation type="journal article" date="2014" name="Int. J. Syst. Evol. Microbiol.">
        <title>Complete genome sequence of Corynebacterium casei LMG S-19264T (=DSM 44701T), isolated from a smear-ripened cheese.</title>
        <authorList>
            <consortium name="US DOE Joint Genome Institute (JGI-PGF)"/>
            <person name="Walter F."/>
            <person name="Albersmeier A."/>
            <person name="Kalinowski J."/>
            <person name="Ruckert C."/>
        </authorList>
    </citation>
    <scope>NUCLEOTIDE SEQUENCE</scope>
    <source>
        <strain evidence="5">KCTC 23310</strain>
    </source>
</reference>
<keyword evidence="6" id="KW-1185">Reference proteome</keyword>
<dbReference type="InterPro" id="IPR011049">
    <property type="entry name" value="Serralysin-like_metalloprot_C"/>
</dbReference>
<dbReference type="GO" id="GO:0005509">
    <property type="term" value="F:calcium ion binding"/>
    <property type="evidence" value="ECO:0007669"/>
    <property type="project" value="InterPro"/>
</dbReference>
<keyword evidence="2" id="KW-0964">Secreted</keyword>
<dbReference type="AlphaFoldDB" id="A0A918WGQ1"/>
<evidence type="ECO:0000256" key="2">
    <source>
        <dbReference type="ARBA" id="ARBA00022525"/>
    </source>
</evidence>
<evidence type="ECO:0000256" key="1">
    <source>
        <dbReference type="ARBA" id="ARBA00004613"/>
    </source>
</evidence>
<dbReference type="InterPro" id="IPR013858">
    <property type="entry name" value="Peptidase_M10B_C"/>
</dbReference>
<dbReference type="GO" id="GO:0005615">
    <property type="term" value="C:extracellular space"/>
    <property type="evidence" value="ECO:0007669"/>
    <property type="project" value="InterPro"/>
</dbReference>
<dbReference type="PROSITE" id="PS00330">
    <property type="entry name" value="HEMOLYSIN_CALCIUM"/>
    <property type="match status" value="1"/>
</dbReference>
<dbReference type="Gene3D" id="2.150.10.10">
    <property type="entry name" value="Serralysin-like metalloprotease, C-terminal"/>
    <property type="match status" value="1"/>
</dbReference>
<comment type="subcellular location">
    <subcellularLocation>
        <location evidence="1">Secreted</location>
    </subcellularLocation>
</comment>
<evidence type="ECO:0000313" key="5">
    <source>
        <dbReference type="EMBL" id="GHC46007.1"/>
    </source>
</evidence>
<organism evidence="5 6">
    <name type="scientific">Neogemmobacter tilapiae</name>
    <dbReference type="NCBI Taxonomy" id="875041"/>
    <lineage>
        <taxon>Bacteria</taxon>
        <taxon>Pseudomonadati</taxon>
        <taxon>Pseudomonadota</taxon>
        <taxon>Alphaproteobacteria</taxon>
        <taxon>Rhodobacterales</taxon>
        <taxon>Paracoccaceae</taxon>
        <taxon>Neogemmobacter</taxon>
    </lineage>
</organism>
<feature type="domain" description="Peptidase M10 serralysin C-terminal" evidence="4">
    <location>
        <begin position="215"/>
        <end position="342"/>
    </location>
</feature>